<proteinExistence type="predicted"/>
<keyword evidence="4" id="KW-0808">Transferase</keyword>
<reference evidence="12" key="1">
    <citation type="submission" date="2019-10" db="EMBL/GenBank/DDBJ databases">
        <title>Description of Paenibacillus glebae sp. nov.</title>
        <authorList>
            <person name="Carlier A."/>
            <person name="Qi S."/>
        </authorList>
    </citation>
    <scope>NUCLEOTIDE SEQUENCE</scope>
    <source>
        <strain evidence="12">LMG 31456</strain>
    </source>
</reference>
<evidence type="ECO:0000256" key="8">
    <source>
        <dbReference type="ARBA" id="ARBA00023136"/>
    </source>
</evidence>
<feature type="coiled-coil region" evidence="9">
    <location>
        <begin position="371"/>
        <end position="398"/>
    </location>
</feature>
<dbReference type="GO" id="GO:0005886">
    <property type="term" value="C:plasma membrane"/>
    <property type="evidence" value="ECO:0007669"/>
    <property type="project" value="UniProtKB-SubCell"/>
</dbReference>
<keyword evidence="3" id="KW-0597">Phosphoprotein</keyword>
<dbReference type="SUPFAM" id="SSF55874">
    <property type="entry name" value="ATPase domain of HSP90 chaperone/DNA topoisomerase II/histidine kinase"/>
    <property type="match status" value="1"/>
</dbReference>
<dbReference type="Gene3D" id="6.10.340.10">
    <property type="match status" value="1"/>
</dbReference>
<accession>A0A972GW47</accession>
<evidence type="ECO:0000259" key="11">
    <source>
        <dbReference type="PROSITE" id="PS50885"/>
    </source>
</evidence>
<organism evidence="12 13">
    <name type="scientific">Paenibacillus foliorum</name>
    <dbReference type="NCBI Taxonomy" id="2654974"/>
    <lineage>
        <taxon>Bacteria</taxon>
        <taxon>Bacillati</taxon>
        <taxon>Bacillota</taxon>
        <taxon>Bacilli</taxon>
        <taxon>Bacillales</taxon>
        <taxon>Paenibacillaceae</taxon>
        <taxon>Paenibacillus</taxon>
    </lineage>
</organism>
<dbReference type="Pfam" id="PF06580">
    <property type="entry name" value="His_kinase"/>
    <property type="match status" value="1"/>
</dbReference>
<dbReference type="GO" id="GO:0000155">
    <property type="term" value="F:phosphorelay sensor kinase activity"/>
    <property type="evidence" value="ECO:0007669"/>
    <property type="project" value="InterPro"/>
</dbReference>
<keyword evidence="6" id="KW-0418">Kinase</keyword>
<dbReference type="Gene3D" id="3.30.565.10">
    <property type="entry name" value="Histidine kinase-like ATPase, C-terminal domain"/>
    <property type="match status" value="1"/>
</dbReference>
<feature type="transmembrane region" description="Helical" evidence="10">
    <location>
        <begin position="299"/>
        <end position="318"/>
    </location>
</feature>
<dbReference type="InterPro" id="IPR003594">
    <property type="entry name" value="HATPase_dom"/>
</dbReference>
<feature type="transmembrane region" description="Helical" evidence="10">
    <location>
        <begin position="12"/>
        <end position="30"/>
    </location>
</feature>
<evidence type="ECO:0000256" key="4">
    <source>
        <dbReference type="ARBA" id="ARBA00022679"/>
    </source>
</evidence>
<dbReference type="InterPro" id="IPR033479">
    <property type="entry name" value="dCache_1"/>
</dbReference>
<dbReference type="PANTHER" id="PTHR34220:SF7">
    <property type="entry name" value="SENSOR HISTIDINE KINASE YPDA"/>
    <property type="match status" value="1"/>
</dbReference>
<comment type="subcellular location">
    <subcellularLocation>
        <location evidence="1">Cell membrane</location>
        <topology evidence="1">Multi-pass membrane protein</topology>
    </subcellularLocation>
</comment>
<evidence type="ECO:0000256" key="1">
    <source>
        <dbReference type="ARBA" id="ARBA00004651"/>
    </source>
</evidence>
<dbReference type="SUPFAM" id="SSF158472">
    <property type="entry name" value="HAMP domain-like"/>
    <property type="match status" value="1"/>
</dbReference>
<comment type="caution">
    <text evidence="12">The sequence shown here is derived from an EMBL/GenBank/DDBJ whole genome shotgun (WGS) entry which is preliminary data.</text>
</comment>
<dbReference type="AlphaFoldDB" id="A0A972GW47"/>
<sequence>MKRRSLYRKLYIYFFIVIVVSLASVGIFSYRTSTKELDILVQNQMTQIVTNAVNHTDLYLKAYSRSIVSLLTIRELKQFIDRPRNLHEYEFYEYRKQIKEIGVDSLFIRNPEIAAIYVISFNGNAVYYYNEVPDQPTFTAAETQAQLDYFRENTSENGQLGILNHSIMSNQSNQMLTLVRQTRGLSDPSPQGVLAIEIRSADLSALWKGVELGPNGYFFIMDDKGRTVYHPQTDQVGTTMNNDLRQKIIEAGPSMFTDNSGGEQRVYMSMKSDYSGWSLVVSMPLDEQRKPVENIRSTTLIVGLFTLLFALGLAYQFGRSITGPIKILKQGMRETEKGNWAIIPLPKYSDEIVELMMRYNLMVNRLSELVEKAYQADLKNQEIQLERQRAEFQSLQLQINPHFLYNTLEVIVCYASIRESEEISEIVKALAYMLRYSVQTNLEEITVANELKHVMYFLVVLRHRINREFEIDVAVSPKLLLQKMVRLTLQPLVENAFQHAFPDGLEDYHMIRIDGGMDEKIFWISVEDNGIGIAGDKLIRLQEQLNTNRLADGEIDEKGRKGGIGILNVHRRIQMVFGDQYGLRIESELERGTKIIMEMPHTGMARSVSQDWR</sequence>
<dbReference type="InterPro" id="IPR010559">
    <property type="entry name" value="Sig_transdc_His_kin_internal"/>
</dbReference>
<name>A0A972GW47_9BACL</name>
<dbReference type="InterPro" id="IPR050640">
    <property type="entry name" value="Bact_2-comp_sensor_kinase"/>
</dbReference>
<feature type="domain" description="HAMP" evidence="11">
    <location>
        <begin position="319"/>
        <end position="371"/>
    </location>
</feature>
<dbReference type="InterPro" id="IPR036890">
    <property type="entry name" value="HATPase_C_sf"/>
</dbReference>
<keyword evidence="9" id="KW-0175">Coiled coil</keyword>
<keyword evidence="5 10" id="KW-0812">Transmembrane</keyword>
<gene>
    <name evidence="12" type="ORF">GC093_28920</name>
</gene>
<dbReference type="RefSeq" id="WP_171655468.1">
    <property type="nucleotide sequence ID" value="NZ_WHOD01000109.1"/>
</dbReference>
<evidence type="ECO:0000256" key="5">
    <source>
        <dbReference type="ARBA" id="ARBA00022692"/>
    </source>
</evidence>
<dbReference type="Gene3D" id="3.30.450.20">
    <property type="entry name" value="PAS domain"/>
    <property type="match status" value="1"/>
</dbReference>
<evidence type="ECO:0000256" key="6">
    <source>
        <dbReference type="ARBA" id="ARBA00022777"/>
    </source>
</evidence>
<evidence type="ECO:0000256" key="7">
    <source>
        <dbReference type="ARBA" id="ARBA00022989"/>
    </source>
</evidence>
<dbReference type="Pfam" id="PF02518">
    <property type="entry name" value="HATPase_c"/>
    <property type="match status" value="1"/>
</dbReference>
<keyword evidence="7 10" id="KW-1133">Transmembrane helix</keyword>
<keyword evidence="8 10" id="KW-0472">Membrane</keyword>
<keyword evidence="2" id="KW-1003">Cell membrane</keyword>
<dbReference type="Pfam" id="PF02743">
    <property type="entry name" value="dCache_1"/>
    <property type="match status" value="1"/>
</dbReference>
<dbReference type="PROSITE" id="PS50885">
    <property type="entry name" value="HAMP"/>
    <property type="match status" value="1"/>
</dbReference>
<dbReference type="Proteomes" id="UP000641588">
    <property type="component" value="Unassembled WGS sequence"/>
</dbReference>
<evidence type="ECO:0000256" key="2">
    <source>
        <dbReference type="ARBA" id="ARBA00022475"/>
    </source>
</evidence>
<evidence type="ECO:0000313" key="12">
    <source>
        <dbReference type="EMBL" id="NOU97220.1"/>
    </source>
</evidence>
<dbReference type="PANTHER" id="PTHR34220">
    <property type="entry name" value="SENSOR HISTIDINE KINASE YPDA"/>
    <property type="match status" value="1"/>
</dbReference>
<evidence type="ECO:0000256" key="9">
    <source>
        <dbReference type="SAM" id="Coils"/>
    </source>
</evidence>
<evidence type="ECO:0000313" key="13">
    <source>
        <dbReference type="Proteomes" id="UP000641588"/>
    </source>
</evidence>
<keyword evidence="13" id="KW-1185">Reference proteome</keyword>
<dbReference type="CDD" id="cd12912">
    <property type="entry name" value="PDC2_MCP_like"/>
    <property type="match status" value="1"/>
</dbReference>
<evidence type="ECO:0000256" key="10">
    <source>
        <dbReference type="SAM" id="Phobius"/>
    </source>
</evidence>
<protein>
    <submittedName>
        <fullName evidence="12">HAMP domain-containing protein</fullName>
    </submittedName>
</protein>
<evidence type="ECO:0000256" key="3">
    <source>
        <dbReference type="ARBA" id="ARBA00022553"/>
    </source>
</evidence>
<dbReference type="EMBL" id="WHOD01000109">
    <property type="protein sequence ID" value="NOU97220.1"/>
    <property type="molecule type" value="Genomic_DNA"/>
</dbReference>
<dbReference type="InterPro" id="IPR003660">
    <property type="entry name" value="HAMP_dom"/>
</dbReference>